<dbReference type="AlphaFoldDB" id="A0A397H2N0"/>
<organism evidence="2 3">
    <name type="scientific">Diversispora epigaea</name>
    <dbReference type="NCBI Taxonomy" id="1348612"/>
    <lineage>
        <taxon>Eukaryota</taxon>
        <taxon>Fungi</taxon>
        <taxon>Fungi incertae sedis</taxon>
        <taxon>Mucoromycota</taxon>
        <taxon>Glomeromycotina</taxon>
        <taxon>Glomeromycetes</taxon>
        <taxon>Diversisporales</taxon>
        <taxon>Diversisporaceae</taxon>
        <taxon>Diversispora</taxon>
    </lineage>
</organism>
<dbReference type="Proteomes" id="UP000266861">
    <property type="component" value="Unassembled WGS sequence"/>
</dbReference>
<evidence type="ECO:0000313" key="2">
    <source>
        <dbReference type="EMBL" id="RHZ54650.1"/>
    </source>
</evidence>
<sequence>MVSMHAPETVAEIVEKIQNFEDGRDTEEGRKPEPWRWDEELEPEPKKNKGGKNNSKNKNNEETDKTRTHGPLGQNSQEPSKEDFIPKNGKTDGPTEPIMSYYSRFKAHIREGPELDDEDKMRYFKKGLKKGLHQ</sequence>
<evidence type="ECO:0000313" key="3">
    <source>
        <dbReference type="Proteomes" id="UP000266861"/>
    </source>
</evidence>
<evidence type="ECO:0000256" key="1">
    <source>
        <dbReference type="SAM" id="MobiDB-lite"/>
    </source>
</evidence>
<protein>
    <submittedName>
        <fullName evidence="2">Uncharacterized protein</fullName>
    </submittedName>
</protein>
<gene>
    <name evidence="2" type="ORF">Glove_425g6</name>
</gene>
<feature type="compositionally biased region" description="Basic and acidic residues" evidence="1">
    <location>
        <begin position="58"/>
        <end position="67"/>
    </location>
</feature>
<reference evidence="2 3" key="1">
    <citation type="submission" date="2018-08" db="EMBL/GenBank/DDBJ databases">
        <title>Genome and evolution of the arbuscular mycorrhizal fungus Diversispora epigaea (formerly Glomus versiforme) and its bacterial endosymbionts.</title>
        <authorList>
            <person name="Sun X."/>
            <person name="Fei Z."/>
            <person name="Harrison M."/>
        </authorList>
    </citation>
    <scope>NUCLEOTIDE SEQUENCE [LARGE SCALE GENOMIC DNA]</scope>
    <source>
        <strain evidence="2 3">IT104</strain>
    </source>
</reference>
<feature type="compositionally biased region" description="Basic and acidic residues" evidence="1">
    <location>
        <begin position="13"/>
        <end position="47"/>
    </location>
</feature>
<comment type="caution">
    <text evidence="2">The sequence shown here is derived from an EMBL/GenBank/DDBJ whole genome shotgun (WGS) entry which is preliminary data.</text>
</comment>
<dbReference type="EMBL" id="PQFF01000376">
    <property type="protein sequence ID" value="RHZ54650.1"/>
    <property type="molecule type" value="Genomic_DNA"/>
</dbReference>
<accession>A0A397H2N0</accession>
<feature type="region of interest" description="Disordered" evidence="1">
    <location>
        <begin position="1"/>
        <end position="99"/>
    </location>
</feature>
<name>A0A397H2N0_9GLOM</name>
<proteinExistence type="predicted"/>
<keyword evidence="3" id="KW-1185">Reference proteome</keyword>